<name>A0A2C9U4B6_MANES</name>
<reference evidence="1" key="1">
    <citation type="submission" date="2016-02" db="EMBL/GenBank/DDBJ databases">
        <title>WGS assembly of Manihot esculenta.</title>
        <authorList>
            <person name="Bredeson J.V."/>
            <person name="Prochnik S.E."/>
            <person name="Lyons J.B."/>
            <person name="Schmutz J."/>
            <person name="Grimwood J."/>
            <person name="Vrebalov J."/>
            <person name="Bart R.S."/>
            <person name="Amuge T."/>
            <person name="Ferguson M.E."/>
            <person name="Green R."/>
            <person name="Putnam N."/>
            <person name="Stites J."/>
            <person name="Rounsley S."/>
            <person name="Rokhsar D.S."/>
        </authorList>
    </citation>
    <scope>NUCLEOTIDE SEQUENCE [LARGE SCALE GENOMIC DNA]</scope>
    <source>
        <tissue evidence="1">Leaf</tissue>
    </source>
</reference>
<accession>A0A2C9U4B6</accession>
<organism evidence="1">
    <name type="scientific">Manihot esculenta</name>
    <name type="common">Cassava</name>
    <name type="synonym">Jatropha manihot</name>
    <dbReference type="NCBI Taxonomy" id="3983"/>
    <lineage>
        <taxon>Eukaryota</taxon>
        <taxon>Viridiplantae</taxon>
        <taxon>Streptophyta</taxon>
        <taxon>Embryophyta</taxon>
        <taxon>Tracheophyta</taxon>
        <taxon>Spermatophyta</taxon>
        <taxon>Magnoliopsida</taxon>
        <taxon>eudicotyledons</taxon>
        <taxon>Gunneridae</taxon>
        <taxon>Pentapetalae</taxon>
        <taxon>rosids</taxon>
        <taxon>fabids</taxon>
        <taxon>Malpighiales</taxon>
        <taxon>Euphorbiaceae</taxon>
        <taxon>Crotonoideae</taxon>
        <taxon>Manihoteae</taxon>
        <taxon>Manihot</taxon>
    </lineage>
</organism>
<protein>
    <submittedName>
        <fullName evidence="1">Uncharacterized protein</fullName>
    </submittedName>
</protein>
<proteinExistence type="predicted"/>
<sequence>MKKEKGLFLLEIPCGCLWKFAWKESDWVRLLKREVEKNESESPT</sequence>
<evidence type="ECO:0000313" key="1">
    <source>
        <dbReference type="EMBL" id="OAY24543.1"/>
    </source>
</evidence>
<dbReference type="EMBL" id="CM004403">
    <property type="protein sequence ID" value="OAY24543.1"/>
    <property type="molecule type" value="Genomic_DNA"/>
</dbReference>
<dbReference type="AlphaFoldDB" id="A0A2C9U4B6"/>
<gene>
    <name evidence="1" type="ORF">MANES_17G023500</name>
</gene>